<gene>
    <name evidence="2" type="ORF">C8F04DRAFT_1156074</name>
</gene>
<keyword evidence="1" id="KW-0472">Membrane</keyword>
<keyword evidence="3" id="KW-1185">Reference proteome</keyword>
<comment type="caution">
    <text evidence="2">The sequence shown here is derived from an EMBL/GenBank/DDBJ whole genome shotgun (WGS) entry which is preliminary data.</text>
</comment>
<keyword evidence="1" id="KW-0812">Transmembrane</keyword>
<name>A0AAD6S017_9AGAR</name>
<proteinExistence type="predicted"/>
<reference evidence="2" key="1">
    <citation type="submission" date="2023-03" db="EMBL/GenBank/DDBJ databases">
        <title>Massive genome expansion in bonnet fungi (Mycena s.s.) driven by repeated elements and novel gene families across ecological guilds.</title>
        <authorList>
            <consortium name="Lawrence Berkeley National Laboratory"/>
            <person name="Harder C.B."/>
            <person name="Miyauchi S."/>
            <person name="Viragh M."/>
            <person name="Kuo A."/>
            <person name="Thoen E."/>
            <person name="Andreopoulos B."/>
            <person name="Lu D."/>
            <person name="Skrede I."/>
            <person name="Drula E."/>
            <person name="Henrissat B."/>
            <person name="Morin E."/>
            <person name="Kohler A."/>
            <person name="Barry K."/>
            <person name="LaButti K."/>
            <person name="Morin E."/>
            <person name="Salamov A."/>
            <person name="Lipzen A."/>
            <person name="Mereny Z."/>
            <person name="Hegedus B."/>
            <person name="Baldrian P."/>
            <person name="Stursova M."/>
            <person name="Weitz H."/>
            <person name="Taylor A."/>
            <person name="Grigoriev I.V."/>
            <person name="Nagy L.G."/>
            <person name="Martin F."/>
            <person name="Kauserud H."/>
        </authorList>
    </citation>
    <scope>NUCLEOTIDE SEQUENCE</scope>
    <source>
        <strain evidence="2">CBHHK200</strain>
    </source>
</reference>
<evidence type="ECO:0000256" key="1">
    <source>
        <dbReference type="SAM" id="Phobius"/>
    </source>
</evidence>
<protein>
    <submittedName>
        <fullName evidence="2">Uncharacterized protein</fullName>
    </submittedName>
</protein>
<dbReference type="EMBL" id="JARJCM010000406">
    <property type="protein sequence ID" value="KAJ7017455.1"/>
    <property type="molecule type" value="Genomic_DNA"/>
</dbReference>
<sequence length="122" mass="13669">MAVSLCGPRSPGPYVWDIICGSLLLSMSLVSSTIFRWVALEIDMYNITTFDTIFAYLAPFAPPPLQDVCLACSPHIRGTVILCPVHPAHLLFGHQRFGTGGRDAVRETIKSFIRFFGWRVRR</sequence>
<keyword evidence="1" id="KW-1133">Transmembrane helix</keyword>
<dbReference type="Proteomes" id="UP001218188">
    <property type="component" value="Unassembled WGS sequence"/>
</dbReference>
<accession>A0AAD6S017</accession>
<dbReference type="AlphaFoldDB" id="A0AAD6S017"/>
<evidence type="ECO:0000313" key="3">
    <source>
        <dbReference type="Proteomes" id="UP001218188"/>
    </source>
</evidence>
<evidence type="ECO:0000313" key="2">
    <source>
        <dbReference type="EMBL" id="KAJ7017455.1"/>
    </source>
</evidence>
<feature type="transmembrane region" description="Helical" evidence="1">
    <location>
        <begin position="14"/>
        <end position="35"/>
    </location>
</feature>
<organism evidence="2 3">
    <name type="scientific">Mycena alexandri</name>
    <dbReference type="NCBI Taxonomy" id="1745969"/>
    <lineage>
        <taxon>Eukaryota</taxon>
        <taxon>Fungi</taxon>
        <taxon>Dikarya</taxon>
        <taxon>Basidiomycota</taxon>
        <taxon>Agaricomycotina</taxon>
        <taxon>Agaricomycetes</taxon>
        <taxon>Agaricomycetidae</taxon>
        <taxon>Agaricales</taxon>
        <taxon>Marasmiineae</taxon>
        <taxon>Mycenaceae</taxon>
        <taxon>Mycena</taxon>
    </lineage>
</organism>